<evidence type="ECO:0000313" key="7">
    <source>
        <dbReference type="Proteomes" id="UP001302573"/>
    </source>
</evidence>
<name>A0ABU5VGT2_9PSED</name>
<dbReference type="Gene3D" id="3.40.50.2300">
    <property type="match status" value="1"/>
</dbReference>
<evidence type="ECO:0000259" key="5">
    <source>
        <dbReference type="PROSITE" id="PS50110"/>
    </source>
</evidence>
<reference evidence="6 7" key="1">
    <citation type="submission" date="2023-12" db="EMBL/GenBank/DDBJ databases">
        <title>Pseudomonas machongensis sp. nov., isolated from wilted pepper plants (Capsicum annuum).</title>
        <authorList>
            <person name="Qiu M."/>
            <person name="Li Y."/>
            <person name="Liu Q."/>
            <person name="Zhang X."/>
            <person name="Huang Y."/>
            <person name="Guo R."/>
            <person name="Hu M."/>
            <person name="Zhou J."/>
            <person name="Zhou X."/>
        </authorList>
    </citation>
    <scope>NUCLEOTIDE SEQUENCE [LARGE SCALE GENOMIC DNA]</scope>
    <source>
        <strain evidence="6 7">MH2</strain>
    </source>
</reference>
<evidence type="ECO:0000256" key="3">
    <source>
        <dbReference type="PROSITE-ProRule" id="PRU00169"/>
    </source>
</evidence>
<feature type="compositionally biased region" description="Low complexity" evidence="4">
    <location>
        <begin position="183"/>
        <end position="197"/>
    </location>
</feature>
<dbReference type="InterPro" id="IPR050595">
    <property type="entry name" value="Bact_response_regulator"/>
</dbReference>
<protein>
    <submittedName>
        <fullName evidence="6">Response regulator</fullName>
    </submittedName>
</protein>
<dbReference type="PANTHER" id="PTHR44591:SF14">
    <property type="entry name" value="PROTEIN PILG"/>
    <property type="match status" value="1"/>
</dbReference>
<keyword evidence="2" id="KW-0902">Two-component regulatory system</keyword>
<keyword evidence="7" id="KW-1185">Reference proteome</keyword>
<sequence>MSKVNVLVVDDAPFIRDLVRKCLRNAFPGMVIEDAVNGRKAMAMLSKERFDLVLCDWEMPEMSGLELLTWCRQQEEMKALQFIMVTSRGDKENVIQAIQAGVSDFVGKPFTNEQLLTKVKKSLAKIGKLEALVAGAPARVNSAFANDSLSALTGGKPEAVKVAPTPAPAAASKPLISAPPPQSAAAAAQSGRGQGQLRLSSGTQPCVIKALSLKEALLVVRRSAALPQVLEGAVLDLEQGENAEVARLNGYLHAIAALEPKPESDWLQLTFKFVDQDAQKLDYLSRLIARGTAQKHFTPGG</sequence>
<organism evidence="6 7">
    <name type="scientific">Pseudomonas machongensis</name>
    <dbReference type="NCBI Taxonomy" id="3110229"/>
    <lineage>
        <taxon>Bacteria</taxon>
        <taxon>Pseudomonadati</taxon>
        <taxon>Pseudomonadota</taxon>
        <taxon>Gammaproteobacteria</taxon>
        <taxon>Pseudomonadales</taxon>
        <taxon>Pseudomonadaceae</taxon>
        <taxon>Pseudomonas</taxon>
    </lineage>
</organism>
<dbReference type="InterPro" id="IPR001789">
    <property type="entry name" value="Sig_transdc_resp-reg_receiver"/>
</dbReference>
<comment type="caution">
    <text evidence="6">The sequence shown here is derived from an EMBL/GenBank/DDBJ whole genome shotgun (WGS) entry which is preliminary data.</text>
</comment>
<feature type="modified residue" description="4-aspartylphosphate" evidence="3">
    <location>
        <position position="56"/>
    </location>
</feature>
<dbReference type="EMBL" id="JAYFUI010000146">
    <property type="protein sequence ID" value="MEA5672568.1"/>
    <property type="molecule type" value="Genomic_DNA"/>
</dbReference>
<dbReference type="PANTHER" id="PTHR44591">
    <property type="entry name" value="STRESS RESPONSE REGULATOR PROTEIN 1"/>
    <property type="match status" value="1"/>
</dbReference>
<dbReference type="Pfam" id="PF00072">
    <property type="entry name" value="Response_reg"/>
    <property type="match status" value="1"/>
</dbReference>
<feature type="region of interest" description="Disordered" evidence="4">
    <location>
        <begin position="158"/>
        <end position="197"/>
    </location>
</feature>
<evidence type="ECO:0000256" key="1">
    <source>
        <dbReference type="ARBA" id="ARBA00022553"/>
    </source>
</evidence>
<keyword evidence="1 3" id="KW-0597">Phosphoprotein</keyword>
<feature type="compositionally biased region" description="Low complexity" evidence="4">
    <location>
        <begin position="158"/>
        <end position="174"/>
    </location>
</feature>
<gene>
    <name evidence="6" type="ORF">VA602_14615</name>
</gene>
<dbReference type="InterPro" id="IPR011006">
    <property type="entry name" value="CheY-like_superfamily"/>
</dbReference>
<feature type="domain" description="Response regulatory" evidence="5">
    <location>
        <begin position="5"/>
        <end position="123"/>
    </location>
</feature>
<evidence type="ECO:0000256" key="2">
    <source>
        <dbReference type="ARBA" id="ARBA00023012"/>
    </source>
</evidence>
<accession>A0ABU5VGT2</accession>
<proteinExistence type="predicted"/>
<evidence type="ECO:0000313" key="6">
    <source>
        <dbReference type="EMBL" id="MEA5672568.1"/>
    </source>
</evidence>
<dbReference type="PROSITE" id="PS50110">
    <property type="entry name" value="RESPONSE_REGULATORY"/>
    <property type="match status" value="1"/>
</dbReference>
<dbReference type="Proteomes" id="UP001302573">
    <property type="component" value="Unassembled WGS sequence"/>
</dbReference>
<dbReference type="RefSeq" id="WP_063541828.1">
    <property type="nucleotide sequence ID" value="NZ_JAYFUI010000146.1"/>
</dbReference>
<evidence type="ECO:0000256" key="4">
    <source>
        <dbReference type="SAM" id="MobiDB-lite"/>
    </source>
</evidence>
<dbReference type="SUPFAM" id="SSF52172">
    <property type="entry name" value="CheY-like"/>
    <property type="match status" value="1"/>
</dbReference>
<dbReference type="SMART" id="SM00448">
    <property type="entry name" value="REC"/>
    <property type="match status" value="1"/>
</dbReference>